<dbReference type="InterPro" id="IPR017927">
    <property type="entry name" value="FAD-bd_FR_type"/>
</dbReference>
<evidence type="ECO:0000313" key="11">
    <source>
        <dbReference type="EMBL" id="MBM9458333.1"/>
    </source>
</evidence>
<dbReference type="Gene3D" id="3.10.20.30">
    <property type="match status" value="1"/>
</dbReference>
<keyword evidence="6" id="KW-0560">Oxidoreductase</keyword>
<dbReference type="Pfam" id="PF00111">
    <property type="entry name" value="Fer2"/>
    <property type="match status" value="1"/>
</dbReference>
<comment type="cofactor">
    <cofactor evidence="1">
        <name>FAD</name>
        <dbReference type="ChEBI" id="CHEBI:57692"/>
    </cofactor>
</comment>
<proteinExistence type="predicted"/>
<dbReference type="InterPro" id="IPR006058">
    <property type="entry name" value="2Fe2S_fd_BS"/>
</dbReference>
<comment type="caution">
    <text evidence="11">The sequence shown here is derived from an EMBL/GenBank/DDBJ whole genome shotgun (WGS) entry which is preliminary data.</text>
</comment>
<dbReference type="PRINTS" id="PR00371">
    <property type="entry name" value="FPNCR"/>
</dbReference>
<evidence type="ECO:0000256" key="6">
    <source>
        <dbReference type="ARBA" id="ARBA00023002"/>
    </source>
</evidence>
<dbReference type="InterPro" id="IPR012675">
    <property type="entry name" value="Beta-grasp_dom_sf"/>
</dbReference>
<dbReference type="Gene3D" id="2.40.30.10">
    <property type="entry name" value="Translation factors"/>
    <property type="match status" value="1"/>
</dbReference>
<dbReference type="InterPro" id="IPR001709">
    <property type="entry name" value="Flavoprot_Pyr_Nucl_cyt_Rdtase"/>
</dbReference>
<evidence type="ECO:0000256" key="2">
    <source>
        <dbReference type="ARBA" id="ARBA00022630"/>
    </source>
</evidence>
<evidence type="ECO:0000259" key="10">
    <source>
        <dbReference type="PROSITE" id="PS51384"/>
    </source>
</evidence>
<evidence type="ECO:0000256" key="8">
    <source>
        <dbReference type="ARBA" id="ARBA00023014"/>
    </source>
</evidence>
<dbReference type="InterPro" id="IPR036010">
    <property type="entry name" value="2Fe-2S_ferredoxin-like_sf"/>
</dbReference>
<keyword evidence="5" id="KW-0274">FAD</keyword>
<evidence type="ECO:0000256" key="4">
    <source>
        <dbReference type="ARBA" id="ARBA00022723"/>
    </source>
</evidence>
<evidence type="ECO:0000256" key="7">
    <source>
        <dbReference type="ARBA" id="ARBA00023004"/>
    </source>
</evidence>
<dbReference type="PROSITE" id="PS51085">
    <property type="entry name" value="2FE2S_FER_2"/>
    <property type="match status" value="1"/>
</dbReference>
<sequence length="342" mass="36575">MSRGLALRVVEVLDETADARSLVFEVPPEQGATFDYLPGQFLTLKVPSERTGSVARCYSMASSPYVDARLKVTVKRTADGYASNWLCDHVAAGDELEVLAPAGVFTPPDLDEDLVLLAAGSGVTPVISILKSVLAKGTGRVALVYANRDETSVIFGAELRDLVAEHPDRLTVVHWLESVQGLPRADLLAPLLAPYDDRRLFTCGPAPFMDAVREAARSVGMPRDRVHAEVFTSLSGDPFAADEPAPVEVADADAPQVAVEIDGAEHQLRWPRATSLVDVLLSAGVRVPFSCREGECGSCAATLTRGEVDLGNAGVLDPEDIADGIILTCQARPLSDELRVEF</sequence>
<keyword evidence="12" id="KW-1185">Reference proteome</keyword>
<feature type="domain" description="FAD-binding FR-type" evidence="10">
    <location>
        <begin position="2"/>
        <end position="108"/>
    </location>
</feature>
<dbReference type="RefSeq" id="WP_205289651.1">
    <property type="nucleotide sequence ID" value="NZ_CP074406.1"/>
</dbReference>
<protein>
    <submittedName>
        <fullName evidence="11">Ferredoxin--NADP reductase</fullName>
    </submittedName>
</protein>
<dbReference type="PROSITE" id="PS00197">
    <property type="entry name" value="2FE2S_FER_1"/>
    <property type="match status" value="1"/>
</dbReference>
<name>A0A938Y4Y2_9ACTN</name>
<dbReference type="Pfam" id="PF00970">
    <property type="entry name" value="FAD_binding_6"/>
    <property type="match status" value="1"/>
</dbReference>
<dbReference type="PANTHER" id="PTHR47354">
    <property type="entry name" value="NADH OXIDOREDUCTASE HCR"/>
    <property type="match status" value="1"/>
</dbReference>
<dbReference type="CDD" id="cd00207">
    <property type="entry name" value="fer2"/>
    <property type="match status" value="1"/>
</dbReference>
<gene>
    <name evidence="11" type="ORF">JK386_00275</name>
</gene>
<dbReference type="InterPro" id="IPR017938">
    <property type="entry name" value="Riboflavin_synthase-like_b-brl"/>
</dbReference>
<dbReference type="PANTHER" id="PTHR47354:SF8">
    <property type="entry name" value="1,2-PHENYLACETYL-COA EPOXIDASE, SUBUNIT E"/>
    <property type="match status" value="1"/>
</dbReference>
<evidence type="ECO:0000313" key="12">
    <source>
        <dbReference type="Proteomes" id="UP000663791"/>
    </source>
</evidence>
<keyword evidence="7" id="KW-0408">Iron</keyword>
<keyword evidence="2" id="KW-0285">Flavoprotein</keyword>
<dbReference type="Gene3D" id="3.40.50.80">
    <property type="entry name" value="Nucleotide-binding domain of ferredoxin-NADP reductase (FNR) module"/>
    <property type="match status" value="1"/>
</dbReference>
<dbReference type="SUPFAM" id="SSF54292">
    <property type="entry name" value="2Fe-2S ferredoxin-like"/>
    <property type="match status" value="1"/>
</dbReference>
<evidence type="ECO:0000256" key="1">
    <source>
        <dbReference type="ARBA" id="ARBA00001974"/>
    </source>
</evidence>
<reference evidence="11" key="1">
    <citation type="submission" date="2021-01" db="EMBL/GenBank/DDBJ databases">
        <title>Novel species in genus Nocardioides.</title>
        <authorList>
            <person name="Zhang G."/>
        </authorList>
    </citation>
    <scope>NUCLEOTIDE SEQUENCE</scope>
    <source>
        <strain evidence="11">Zg-536</strain>
    </source>
</reference>
<evidence type="ECO:0000256" key="3">
    <source>
        <dbReference type="ARBA" id="ARBA00022714"/>
    </source>
</evidence>
<dbReference type="GO" id="GO:0050660">
    <property type="term" value="F:flavin adenine dinucleotide binding"/>
    <property type="evidence" value="ECO:0007669"/>
    <property type="project" value="TreeGrafter"/>
</dbReference>
<keyword evidence="8" id="KW-0411">Iron-sulfur</keyword>
<organism evidence="11 12">
    <name type="scientific">Nocardioides faecalis</name>
    <dbReference type="NCBI Taxonomy" id="2803858"/>
    <lineage>
        <taxon>Bacteria</taxon>
        <taxon>Bacillati</taxon>
        <taxon>Actinomycetota</taxon>
        <taxon>Actinomycetes</taxon>
        <taxon>Propionibacteriales</taxon>
        <taxon>Nocardioidaceae</taxon>
        <taxon>Nocardioides</taxon>
    </lineage>
</organism>
<dbReference type="EMBL" id="JAERTX010000001">
    <property type="protein sequence ID" value="MBM9458333.1"/>
    <property type="molecule type" value="Genomic_DNA"/>
</dbReference>
<dbReference type="Pfam" id="PF00175">
    <property type="entry name" value="NAD_binding_1"/>
    <property type="match status" value="1"/>
</dbReference>
<dbReference type="GO" id="GO:0051537">
    <property type="term" value="F:2 iron, 2 sulfur cluster binding"/>
    <property type="evidence" value="ECO:0007669"/>
    <property type="project" value="UniProtKB-KW"/>
</dbReference>
<evidence type="ECO:0000256" key="5">
    <source>
        <dbReference type="ARBA" id="ARBA00022827"/>
    </source>
</evidence>
<dbReference type="PROSITE" id="PS51384">
    <property type="entry name" value="FAD_FR"/>
    <property type="match status" value="1"/>
</dbReference>
<dbReference type="AlphaFoldDB" id="A0A938Y4Y2"/>
<dbReference type="SUPFAM" id="SSF52343">
    <property type="entry name" value="Ferredoxin reductase-like, C-terminal NADP-linked domain"/>
    <property type="match status" value="1"/>
</dbReference>
<dbReference type="InterPro" id="IPR039261">
    <property type="entry name" value="FNR_nucleotide-bd"/>
</dbReference>
<evidence type="ECO:0000259" key="9">
    <source>
        <dbReference type="PROSITE" id="PS51085"/>
    </source>
</evidence>
<dbReference type="CDD" id="cd06214">
    <property type="entry name" value="PA_degradation_oxidoreductase_like"/>
    <property type="match status" value="1"/>
</dbReference>
<dbReference type="InterPro" id="IPR001041">
    <property type="entry name" value="2Fe-2S_ferredoxin-type"/>
</dbReference>
<accession>A0A938Y4Y2</accession>
<dbReference type="GO" id="GO:0016491">
    <property type="term" value="F:oxidoreductase activity"/>
    <property type="evidence" value="ECO:0007669"/>
    <property type="project" value="UniProtKB-KW"/>
</dbReference>
<dbReference type="InterPro" id="IPR008333">
    <property type="entry name" value="Cbr1-like_FAD-bd_dom"/>
</dbReference>
<feature type="domain" description="2Fe-2S ferredoxin-type" evidence="9">
    <location>
        <begin position="255"/>
        <end position="342"/>
    </location>
</feature>
<keyword evidence="3" id="KW-0001">2Fe-2S</keyword>
<dbReference type="PRINTS" id="PR00410">
    <property type="entry name" value="PHEHYDRXLASE"/>
</dbReference>
<dbReference type="Proteomes" id="UP000663791">
    <property type="component" value="Unassembled WGS sequence"/>
</dbReference>
<dbReference type="InterPro" id="IPR001433">
    <property type="entry name" value="OxRdtase_FAD/NAD-bd"/>
</dbReference>
<dbReference type="GO" id="GO:0046872">
    <property type="term" value="F:metal ion binding"/>
    <property type="evidence" value="ECO:0007669"/>
    <property type="project" value="UniProtKB-KW"/>
</dbReference>
<dbReference type="InterPro" id="IPR050415">
    <property type="entry name" value="MRET"/>
</dbReference>
<keyword evidence="4" id="KW-0479">Metal-binding</keyword>
<dbReference type="SUPFAM" id="SSF63380">
    <property type="entry name" value="Riboflavin synthase domain-like"/>
    <property type="match status" value="1"/>
</dbReference>